<keyword evidence="5" id="KW-0720">Serine protease</keyword>
<evidence type="ECO:0000256" key="2">
    <source>
        <dbReference type="ARBA" id="ARBA00022645"/>
    </source>
</evidence>
<evidence type="ECO:0000256" key="4">
    <source>
        <dbReference type="ARBA" id="ARBA00022801"/>
    </source>
</evidence>
<keyword evidence="3" id="KW-0645">Protease</keyword>
<dbReference type="InterPro" id="IPR040449">
    <property type="entry name" value="Peptidase_S66_N"/>
</dbReference>
<keyword evidence="4" id="KW-0378">Hydrolase</keyword>
<comment type="similarity">
    <text evidence="1">Belongs to the peptidase S66 family.</text>
</comment>
<feature type="domain" description="LD-carboxypeptidase C-terminal" evidence="7">
    <location>
        <begin position="179"/>
        <end position="292"/>
    </location>
</feature>
<dbReference type="Pfam" id="PF02016">
    <property type="entry name" value="Peptidase_S66"/>
    <property type="match status" value="1"/>
</dbReference>
<evidence type="ECO:0000256" key="3">
    <source>
        <dbReference type="ARBA" id="ARBA00022670"/>
    </source>
</evidence>
<proteinExistence type="inferred from homology"/>
<evidence type="ECO:0000313" key="9">
    <source>
        <dbReference type="Proteomes" id="UP001183420"/>
    </source>
</evidence>
<protein>
    <submittedName>
        <fullName evidence="8">LD-carboxypeptidase</fullName>
    </submittedName>
</protein>
<sequence>METVKPPALAPGAHVGVVATSSPVSPEQLRRVTGHFEARGHPVKVAPGVLDRLGFLAGTAERRAAGVMAMFADPDVGLVVPANGGAGAEHLVDRLDYPTIRANPKLFTGFSNPTSLNNAIWSAARVPSLHGISGFQFFPSTAEPWTENAFWAMATGSITGHEIPGPHWRVHRAERPRVSGPVVGGNLTAFRTLVGTRWMPPTAGAILLIEAMTATFESIDTALTHLRLAGVFRDIAALVIGAPADWPREDAPDADVDELVLRCVGDGFPVVTNVEYGHQPRKIQFPIGCRVEFDLRGQPPVLRYLEDLVRV</sequence>
<evidence type="ECO:0000256" key="5">
    <source>
        <dbReference type="ARBA" id="ARBA00022825"/>
    </source>
</evidence>
<name>A0ABU2LL26_9ACTN</name>
<evidence type="ECO:0000259" key="7">
    <source>
        <dbReference type="Pfam" id="PF17676"/>
    </source>
</evidence>
<dbReference type="EMBL" id="JAVREM010000005">
    <property type="protein sequence ID" value="MDT0318284.1"/>
    <property type="molecule type" value="Genomic_DNA"/>
</dbReference>
<dbReference type="PANTHER" id="PTHR30237">
    <property type="entry name" value="MURAMOYLTETRAPEPTIDE CARBOXYPEPTIDASE"/>
    <property type="match status" value="1"/>
</dbReference>
<dbReference type="InterPro" id="IPR040921">
    <property type="entry name" value="Peptidase_S66C"/>
</dbReference>
<dbReference type="PANTHER" id="PTHR30237:SF2">
    <property type="entry name" value="MUREIN TETRAPEPTIDE CARBOXYPEPTIDASE"/>
    <property type="match status" value="1"/>
</dbReference>
<evidence type="ECO:0000313" key="8">
    <source>
        <dbReference type="EMBL" id="MDT0318284.1"/>
    </source>
</evidence>
<dbReference type="Pfam" id="PF17676">
    <property type="entry name" value="Peptidase_S66C"/>
    <property type="match status" value="1"/>
</dbReference>
<dbReference type="Gene3D" id="3.50.30.60">
    <property type="entry name" value="LD-carboxypeptidase A C-terminal domain-like"/>
    <property type="match status" value="1"/>
</dbReference>
<dbReference type="SUPFAM" id="SSF141986">
    <property type="entry name" value="LD-carboxypeptidase A C-terminal domain-like"/>
    <property type="match status" value="1"/>
</dbReference>
<dbReference type="InterPro" id="IPR027478">
    <property type="entry name" value="LdcA_N"/>
</dbReference>
<comment type="caution">
    <text evidence="8">The sequence shown here is derived from an EMBL/GenBank/DDBJ whole genome shotgun (WGS) entry which is preliminary data.</text>
</comment>
<dbReference type="InterPro" id="IPR003507">
    <property type="entry name" value="S66_fam"/>
</dbReference>
<dbReference type="SUPFAM" id="SSF52317">
    <property type="entry name" value="Class I glutamine amidotransferase-like"/>
    <property type="match status" value="1"/>
</dbReference>
<evidence type="ECO:0000256" key="1">
    <source>
        <dbReference type="ARBA" id="ARBA00010233"/>
    </source>
</evidence>
<dbReference type="Proteomes" id="UP001183420">
    <property type="component" value="Unassembled WGS sequence"/>
</dbReference>
<keyword evidence="9" id="KW-1185">Reference proteome</keyword>
<dbReference type="InterPro" id="IPR027461">
    <property type="entry name" value="Carboxypeptidase_A_C_sf"/>
</dbReference>
<dbReference type="CDD" id="cd07025">
    <property type="entry name" value="Peptidase_S66"/>
    <property type="match status" value="1"/>
</dbReference>
<dbReference type="PIRSF" id="PIRSF028757">
    <property type="entry name" value="LD-carboxypeptidase"/>
    <property type="match status" value="1"/>
</dbReference>
<dbReference type="InterPro" id="IPR029062">
    <property type="entry name" value="Class_I_gatase-like"/>
</dbReference>
<organism evidence="8 9">
    <name type="scientific">Streptomyces millisiae</name>
    <dbReference type="NCBI Taxonomy" id="3075542"/>
    <lineage>
        <taxon>Bacteria</taxon>
        <taxon>Bacillati</taxon>
        <taxon>Actinomycetota</taxon>
        <taxon>Actinomycetes</taxon>
        <taxon>Kitasatosporales</taxon>
        <taxon>Streptomycetaceae</taxon>
        <taxon>Streptomyces</taxon>
    </lineage>
</organism>
<dbReference type="Gene3D" id="3.40.50.10740">
    <property type="entry name" value="Class I glutamine amidotransferase-like"/>
    <property type="match status" value="1"/>
</dbReference>
<evidence type="ECO:0000259" key="6">
    <source>
        <dbReference type="Pfam" id="PF02016"/>
    </source>
</evidence>
<feature type="domain" description="LD-carboxypeptidase N-terminal" evidence="6">
    <location>
        <begin position="15"/>
        <end position="131"/>
    </location>
</feature>
<dbReference type="RefSeq" id="WP_311596857.1">
    <property type="nucleotide sequence ID" value="NZ_JAVREM010000005.1"/>
</dbReference>
<reference evidence="9" key="1">
    <citation type="submission" date="2023-07" db="EMBL/GenBank/DDBJ databases">
        <title>30 novel species of actinomycetes from the DSMZ collection.</title>
        <authorList>
            <person name="Nouioui I."/>
        </authorList>
    </citation>
    <scope>NUCLEOTIDE SEQUENCE [LARGE SCALE GENOMIC DNA]</scope>
    <source>
        <strain evidence="9">DSM 44918</strain>
    </source>
</reference>
<gene>
    <name evidence="8" type="ORF">RNC47_08050</name>
</gene>
<accession>A0ABU2LL26</accession>
<keyword evidence="2" id="KW-0121">Carboxypeptidase</keyword>